<dbReference type="Pfam" id="PF18854">
    <property type="entry name" value="baeRF_family10"/>
    <property type="match status" value="1"/>
</dbReference>
<dbReference type="AlphaFoldDB" id="A0A6J6HH05"/>
<dbReference type="Gene3D" id="3.30.420.60">
    <property type="entry name" value="eRF1 domain 2"/>
    <property type="match status" value="1"/>
</dbReference>
<dbReference type="InterPro" id="IPR041202">
    <property type="entry name" value="BaeRF_family10"/>
</dbReference>
<name>A0A6J6HH05_9ZZZZ</name>
<dbReference type="Gene3D" id="3.30.1330.30">
    <property type="match status" value="1"/>
</dbReference>
<organism evidence="1">
    <name type="scientific">freshwater metagenome</name>
    <dbReference type="NCBI Taxonomy" id="449393"/>
    <lineage>
        <taxon>unclassified sequences</taxon>
        <taxon>metagenomes</taxon>
        <taxon>ecological metagenomes</taxon>
    </lineage>
</organism>
<dbReference type="InterPro" id="IPR042226">
    <property type="entry name" value="eFR1_2_sf"/>
</dbReference>
<proteinExistence type="predicted"/>
<dbReference type="InterPro" id="IPR029064">
    <property type="entry name" value="Ribosomal_eL30-like_sf"/>
</dbReference>
<sequence>MPVITEAAIKELAGFKSAEGPVVSCYLDVDGRRQVRPQDYELRMSSLMKQVAAAHPELDLSADFERISKHVKAGIDRHGVRGLAIFSNVAGGLWEVLSLPVPVSSRISVNQSPAVGPLEALVHELEPLGVLLVDRQMARMFVFHFGEVVDRTELFEALPRDYDRRDDASRGTRERERNHVDELALQHLRHSAEVAFRYLQDRGFGRLTIGATDDVYAAIEPVLHPYVRERLAQRIHAGVSSSETEIAAAARDVEHVIEAAREADAVNRLRDAVGSGNKGIAGLAPVLQALNERRVASLLVSAGFIETGWQCACGALAALGPKCPVDGQTMTHLDDVIGDAIDVALLEGATIEICTGSADLDVLGSIGALLRY</sequence>
<accession>A0A6J6HH05</accession>
<reference evidence="1" key="1">
    <citation type="submission" date="2020-05" db="EMBL/GenBank/DDBJ databases">
        <authorList>
            <person name="Chiriac C."/>
            <person name="Salcher M."/>
            <person name="Ghai R."/>
            <person name="Kavagutti S V."/>
        </authorList>
    </citation>
    <scope>NUCLEOTIDE SEQUENCE</scope>
</reference>
<evidence type="ECO:0000313" key="1">
    <source>
        <dbReference type="EMBL" id="CAB4612350.1"/>
    </source>
</evidence>
<dbReference type="EMBL" id="CAEZUP010000047">
    <property type="protein sequence ID" value="CAB4612350.1"/>
    <property type="molecule type" value="Genomic_DNA"/>
</dbReference>
<gene>
    <name evidence="1" type="ORF">UFOPK1835_01174</name>
</gene>
<protein>
    <submittedName>
        <fullName evidence="1">Unannotated protein</fullName>
    </submittedName>
</protein>